<keyword evidence="1" id="KW-1133">Transmembrane helix</keyword>
<dbReference type="PANTHER" id="PTHR30015">
    <property type="entry name" value="MRR RESTRICTION SYSTEM PROTEIN"/>
    <property type="match status" value="1"/>
</dbReference>
<feature type="transmembrane region" description="Helical" evidence="1">
    <location>
        <begin position="35"/>
        <end position="57"/>
    </location>
</feature>
<dbReference type="GO" id="GO:0009307">
    <property type="term" value="P:DNA restriction-modification system"/>
    <property type="evidence" value="ECO:0007669"/>
    <property type="project" value="InterPro"/>
</dbReference>
<keyword evidence="3" id="KW-0255">Endonuclease</keyword>
<reference evidence="3" key="1">
    <citation type="submission" date="2023-02" db="EMBL/GenBank/DDBJ databases">
        <title>Actinomadura rubrobrunea NBRC 14622.</title>
        <authorList>
            <person name="Ichikawa N."/>
            <person name="Sato H."/>
            <person name="Tonouchi N."/>
        </authorList>
    </citation>
    <scope>NUCLEOTIDE SEQUENCE</scope>
    <source>
        <strain evidence="3">NBRC 14622</strain>
    </source>
</reference>
<dbReference type="InterPro" id="IPR007560">
    <property type="entry name" value="Restrct_endonuc_IV_Mrr"/>
</dbReference>
<dbReference type="EMBL" id="BSRZ01000015">
    <property type="protein sequence ID" value="GLW66475.1"/>
    <property type="molecule type" value="Genomic_DNA"/>
</dbReference>
<dbReference type="PANTHER" id="PTHR30015:SF6">
    <property type="entry name" value="SLL1429 PROTEIN"/>
    <property type="match status" value="1"/>
</dbReference>
<keyword evidence="3" id="KW-0540">Nuclease</keyword>
<dbReference type="Pfam" id="PF04471">
    <property type="entry name" value="Mrr_cat"/>
    <property type="match status" value="1"/>
</dbReference>
<name>A0A9W6PY05_9ACTN</name>
<keyword evidence="1" id="KW-0812">Transmembrane</keyword>
<dbReference type="InterPro" id="IPR011856">
    <property type="entry name" value="tRNA_endonuc-like_dom_sf"/>
</dbReference>
<dbReference type="Gene3D" id="3.40.1350.10">
    <property type="match status" value="1"/>
</dbReference>
<dbReference type="GO" id="GO:0003677">
    <property type="term" value="F:DNA binding"/>
    <property type="evidence" value="ECO:0007669"/>
    <property type="project" value="InterPro"/>
</dbReference>
<keyword evidence="4" id="KW-1185">Reference proteome</keyword>
<evidence type="ECO:0000259" key="2">
    <source>
        <dbReference type="Pfam" id="PF04471"/>
    </source>
</evidence>
<dbReference type="Proteomes" id="UP001165124">
    <property type="component" value="Unassembled WGS sequence"/>
</dbReference>
<protein>
    <submittedName>
        <fullName evidence="3">Restriction endonuclease</fullName>
    </submittedName>
</protein>
<dbReference type="InterPro" id="IPR052906">
    <property type="entry name" value="Type_IV_Methyl-Rstrct_Enzyme"/>
</dbReference>
<accession>A0A9W6PY05</accession>
<dbReference type="GO" id="GO:0015666">
    <property type="term" value="F:restriction endodeoxyribonuclease activity"/>
    <property type="evidence" value="ECO:0007669"/>
    <property type="project" value="TreeGrafter"/>
</dbReference>
<organism evidence="3 4">
    <name type="scientific">Actinomadura rubrobrunea</name>
    <dbReference type="NCBI Taxonomy" id="115335"/>
    <lineage>
        <taxon>Bacteria</taxon>
        <taxon>Bacillati</taxon>
        <taxon>Actinomycetota</taxon>
        <taxon>Actinomycetes</taxon>
        <taxon>Streptosporangiales</taxon>
        <taxon>Thermomonosporaceae</taxon>
        <taxon>Actinomadura</taxon>
    </lineage>
</organism>
<evidence type="ECO:0000313" key="4">
    <source>
        <dbReference type="Proteomes" id="UP001165124"/>
    </source>
</evidence>
<keyword evidence="3" id="KW-0378">Hydrolase</keyword>
<feature type="transmembrane region" description="Helical" evidence="1">
    <location>
        <begin position="63"/>
        <end position="82"/>
    </location>
</feature>
<evidence type="ECO:0000256" key="1">
    <source>
        <dbReference type="SAM" id="Phobius"/>
    </source>
</evidence>
<dbReference type="RefSeq" id="WP_067915089.1">
    <property type="nucleotide sequence ID" value="NZ_BSRZ01000015.1"/>
</dbReference>
<proteinExistence type="predicted"/>
<gene>
    <name evidence="3" type="ORF">Arub01_47190</name>
</gene>
<keyword evidence="1" id="KW-0472">Membrane</keyword>
<dbReference type="SUPFAM" id="SSF52980">
    <property type="entry name" value="Restriction endonuclease-like"/>
    <property type="match status" value="1"/>
</dbReference>
<evidence type="ECO:0000313" key="3">
    <source>
        <dbReference type="EMBL" id="GLW66475.1"/>
    </source>
</evidence>
<comment type="caution">
    <text evidence="3">The sequence shown here is derived from an EMBL/GenBank/DDBJ whole genome shotgun (WGS) entry which is preliminary data.</text>
</comment>
<dbReference type="InterPro" id="IPR011335">
    <property type="entry name" value="Restrct_endonuc-II-like"/>
</dbReference>
<dbReference type="AlphaFoldDB" id="A0A9W6PY05"/>
<feature type="domain" description="Restriction endonuclease type IV Mrr" evidence="2">
    <location>
        <begin position="106"/>
        <end position="219"/>
    </location>
</feature>
<sequence length="248" mass="27746">MTYRATGRLTLGQRLATVVLRKVRRIRRPKSAEDWVGAGLLALVAILTVIQVLGMLLEWLLRTWWAIPALVVATAGAVWLRVQMRVLRARANARRLADLRYSLHQLDAMTPSQFEDAVRNLMSRDGIDAHRVGGAGDLAADVIGVHLPTRLTIVVQCKHTTTGRSVESRVIHEVNGTAGPAHQADVAVVVTNGGFTREARRRAEQFRIALIDRERLAQWADQGVGLPDMLALNGRWRGRRYRLLHRLE</sequence>